<dbReference type="EMBL" id="UYSU01040229">
    <property type="protein sequence ID" value="VDM02113.1"/>
    <property type="molecule type" value="Genomic_DNA"/>
</dbReference>
<dbReference type="InterPro" id="IPR050301">
    <property type="entry name" value="NTE"/>
</dbReference>
<dbReference type="Pfam" id="PF24179">
    <property type="entry name" value="NTE_Ploop"/>
    <property type="match status" value="1"/>
</dbReference>
<accession>A0A183TGX9</accession>
<sequence length="559" mass="61158">MYVVLNGRFREVHAYPDGSKQVICEVGRGAFIGFVEVSGAKPRVSTVMALRDSEVVQIPSILLHWLRRLTPHPVNRFIQILSDRLIGSLQRSSSSSPSSEFTVTAAPFQSPLSYMLSSQPVVNIAGSGPFNSSSQQQQPPTDASLDSARIAGGAMANLRAIAIIPSSSKINAEAFCLELQHAISILSDRLIGSLQRSSSSSPSSEFTVTAAPFQSPLSYMLSSQPVVNIAGSGPFNSSSQQQQPPTDASLDSARIAGGAMANLRAIAIIPSSSKINAEAFCLELQHAISEGFNFKAEQGPFLVLLNRMRVSPSSHYFAAFYVMLAEIINRRVGSNALEPVNEYRLSSWLNHQEDLHRMIFYVGDSQQGNTAWTRRCLRQADCVMVLALATDDPTRPSAIEEIVSKDSSKAITGLLIPSCLLFMQVTKLLVLMHTLETDYPPVKSTAAWLNARPWVNQHYHIRCPPRVLSKRSSRNLVVFYSRVFSCETPNPHADISRLARYLTGQAVGLVLGGGGAKGGAHVGVIRAFQVCLLPLTSFFPSYYCRRYAWKCWGVYCILL</sequence>
<name>A0A183TGX9_SCHSO</name>
<dbReference type="STRING" id="70667.A0A183TGX9"/>
<evidence type="ECO:0000313" key="4">
    <source>
        <dbReference type="WBParaSite" id="SSLN_0001633001-mRNA-1"/>
    </source>
</evidence>
<dbReference type="Gene3D" id="3.40.1090.10">
    <property type="entry name" value="Cytosolic phospholipase A2 catalytic domain"/>
    <property type="match status" value="1"/>
</dbReference>
<dbReference type="WBParaSite" id="SSLN_0001633001-mRNA-1">
    <property type="protein sequence ID" value="SSLN_0001633001-mRNA-1"/>
    <property type="gene ID" value="SSLN_0001633001"/>
</dbReference>
<evidence type="ECO:0000313" key="2">
    <source>
        <dbReference type="EMBL" id="VDM02113.1"/>
    </source>
</evidence>
<proteinExistence type="predicted"/>
<dbReference type="InterPro" id="IPR000595">
    <property type="entry name" value="cNMP-bd_dom"/>
</dbReference>
<dbReference type="PROSITE" id="PS50042">
    <property type="entry name" value="CNMP_BINDING_3"/>
    <property type="match status" value="1"/>
</dbReference>
<dbReference type="PANTHER" id="PTHR14226:SF29">
    <property type="entry name" value="NEUROPATHY TARGET ESTERASE SWS"/>
    <property type="match status" value="1"/>
</dbReference>
<evidence type="ECO:0000313" key="3">
    <source>
        <dbReference type="Proteomes" id="UP000275846"/>
    </source>
</evidence>
<protein>
    <submittedName>
        <fullName evidence="4">Cyclic nucleotide-binding domain-containing protein</fullName>
    </submittedName>
</protein>
<dbReference type="Pfam" id="PF00027">
    <property type="entry name" value="cNMP_binding"/>
    <property type="match status" value="1"/>
</dbReference>
<dbReference type="GO" id="GO:0004622">
    <property type="term" value="F:phosphatidylcholine lysophospholipase activity"/>
    <property type="evidence" value="ECO:0007669"/>
    <property type="project" value="TreeGrafter"/>
</dbReference>
<dbReference type="PANTHER" id="PTHR14226">
    <property type="entry name" value="NEUROPATHY TARGET ESTERASE/SWISS CHEESE D.MELANOGASTER"/>
    <property type="match status" value="1"/>
</dbReference>
<feature type="domain" description="Cyclic nucleotide-binding" evidence="1">
    <location>
        <begin position="1"/>
        <end position="58"/>
    </location>
</feature>
<dbReference type="AlphaFoldDB" id="A0A183TGX9"/>
<dbReference type="InterPro" id="IPR014710">
    <property type="entry name" value="RmlC-like_jellyroll"/>
</dbReference>
<reference evidence="2 3" key="2">
    <citation type="submission" date="2018-11" db="EMBL/GenBank/DDBJ databases">
        <authorList>
            <consortium name="Pathogen Informatics"/>
        </authorList>
    </citation>
    <scope>NUCLEOTIDE SEQUENCE [LARGE SCALE GENOMIC DNA]</scope>
    <source>
        <strain evidence="2 3">NST_G2</strain>
    </source>
</reference>
<dbReference type="Gene3D" id="2.60.120.10">
    <property type="entry name" value="Jelly Rolls"/>
    <property type="match status" value="1"/>
</dbReference>
<dbReference type="CDD" id="cd00038">
    <property type="entry name" value="CAP_ED"/>
    <property type="match status" value="1"/>
</dbReference>
<dbReference type="OrthoDB" id="421051at2759"/>
<gene>
    <name evidence="2" type="ORF">SSLN_LOCUS15727</name>
</gene>
<dbReference type="InterPro" id="IPR018490">
    <property type="entry name" value="cNMP-bd_dom_sf"/>
</dbReference>
<dbReference type="GO" id="GO:0005783">
    <property type="term" value="C:endoplasmic reticulum"/>
    <property type="evidence" value="ECO:0007669"/>
    <property type="project" value="TreeGrafter"/>
</dbReference>
<dbReference type="SUPFAM" id="SSF51206">
    <property type="entry name" value="cAMP-binding domain-like"/>
    <property type="match status" value="1"/>
</dbReference>
<organism evidence="4">
    <name type="scientific">Schistocephalus solidus</name>
    <name type="common">Tapeworm</name>
    <dbReference type="NCBI Taxonomy" id="70667"/>
    <lineage>
        <taxon>Eukaryota</taxon>
        <taxon>Metazoa</taxon>
        <taxon>Spiralia</taxon>
        <taxon>Lophotrochozoa</taxon>
        <taxon>Platyhelminthes</taxon>
        <taxon>Cestoda</taxon>
        <taxon>Eucestoda</taxon>
        <taxon>Diphyllobothriidea</taxon>
        <taxon>Diphyllobothriidae</taxon>
        <taxon>Schistocephalus</taxon>
    </lineage>
</organism>
<dbReference type="InterPro" id="IPR056556">
    <property type="entry name" value="NTE1_P-loop_dom"/>
</dbReference>
<keyword evidence="3" id="KW-1185">Reference proteome</keyword>
<evidence type="ECO:0000259" key="1">
    <source>
        <dbReference type="PROSITE" id="PS50042"/>
    </source>
</evidence>
<reference evidence="4" key="1">
    <citation type="submission" date="2016-06" db="UniProtKB">
        <authorList>
            <consortium name="WormBaseParasite"/>
        </authorList>
    </citation>
    <scope>IDENTIFICATION</scope>
</reference>
<dbReference type="Proteomes" id="UP000275846">
    <property type="component" value="Unassembled WGS sequence"/>
</dbReference>